<sequence length="112" mass="13101">MSNATHIKKLLRIVIFSKLYISEIWYFQKKHHEMFISCSMDEKFPETRTLCKQTCSWKRQTSLVDIHVLRRPIVELNQVQIPNSIQVKSLPQAQICVAYWSSECKSCNVAAV</sequence>
<dbReference type="EMBL" id="JANJYI010000007">
    <property type="protein sequence ID" value="KAK2642435.1"/>
    <property type="molecule type" value="Genomic_DNA"/>
</dbReference>
<reference evidence="1" key="1">
    <citation type="journal article" date="2023" name="Plant J.">
        <title>Genome sequences and population genomics provide insights into the demographic history, inbreeding, and mutation load of two 'living fossil' tree species of Dipteronia.</title>
        <authorList>
            <person name="Feng Y."/>
            <person name="Comes H.P."/>
            <person name="Chen J."/>
            <person name="Zhu S."/>
            <person name="Lu R."/>
            <person name="Zhang X."/>
            <person name="Li P."/>
            <person name="Qiu J."/>
            <person name="Olsen K.M."/>
            <person name="Qiu Y."/>
        </authorList>
    </citation>
    <scope>NUCLEOTIDE SEQUENCE</scope>
    <source>
        <strain evidence="1">KIB01</strain>
    </source>
</reference>
<proteinExistence type="predicted"/>
<organism evidence="1 2">
    <name type="scientific">Dipteronia dyeriana</name>
    <dbReference type="NCBI Taxonomy" id="168575"/>
    <lineage>
        <taxon>Eukaryota</taxon>
        <taxon>Viridiplantae</taxon>
        <taxon>Streptophyta</taxon>
        <taxon>Embryophyta</taxon>
        <taxon>Tracheophyta</taxon>
        <taxon>Spermatophyta</taxon>
        <taxon>Magnoliopsida</taxon>
        <taxon>eudicotyledons</taxon>
        <taxon>Gunneridae</taxon>
        <taxon>Pentapetalae</taxon>
        <taxon>rosids</taxon>
        <taxon>malvids</taxon>
        <taxon>Sapindales</taxon>
        <taxon>Sapindaceae</taxon>
        <taxon>Hippocastanoideae</taxon>
        <taxon>Acereae</taxon>
        <taxon>Dipteronia</taxon>
    </lineage>
</organism>
<evidence type="ECO:0000313" key="1">
    <source>
        <dbReference type="EMBL" id="KAK2642435.1"/>
    </source>
</evidence>
<protein>
    <submittedName>
        <fullName evidence="1">Uncharacterized protein</fullName>
    </submittedName>
</protein>
<name>A0AAD9WU79_9ROSI</name>
<dbReference type="AlphaFoldDB" id="A0AAD9WU79"/>
<keyword evidence="2" id="KW-1185">Reference proteome</keyword>
<evidence type="ECO:0000313" key="2">
    <source>
        <dbReference type="Proteomes" id="UP001280121"/>
    </source>
</evidence>
<dbReference type="Proteomes" id="UP001280121">
    <property type="component" value="Unassembled WGS sequence"/>
</dbReference>
<accession>A0AAD9WU79</accession>
<gene>
    <name evidence="1" type="ORF">Ddye_024198</name>
</gene>
<comment type="caution">
    <text evidence="1">The sequence shown here is derived from an EMBL/GenBank/DDBJ whole genome shotgun (WGS) entry which is preliminary data.</text>
</comment>